<dbReference type="STRING" id="574376.BAMA_04065"/>
<proteinExistence type="predicted"/>
<gene>
    <name evidence="5" type="ORF">BAMA_04065</name>
</gene>
<dbReference type="PANTHER" id="PTHR38445:SF10">
    <property type="entry name" value="GNTR-FAMILY TRANSCRIPTIONAL REGULATOR"/>
    <property type="match status" value="1"/>
</dbReference>
<accession>A0A073JUG2</accession>
<dbReference type="InterPro" id="IPR036388">
    <property type="entry name" value="WH-like_DNA-bd_sf"/>
</dbReference>
<dbReference type="Proteomes" id="UP000027822">
    <property type="component" value="Unassembled WGS sequence"/>
</dbReference>
<dbReference type="RefSeq" id="WP_034640326.1">
    <property type="nucleotide sequence ID" value="NZ_CBCSJC010000017.1"/>
</dbReference>
<keyword evidence="1" id="KW-0805">Transcription regulation</keyword>
<reference evidence="5 6" key="1">
    <citation type="submission" date="2014-06" db="EMBL/GenBank/DDBJ databases">
        <title>Draft genome sequence of Bacillus manliponensis JCM 15802 (MCCC 1A00708).</title>
        <authorList>
            <person name="Lai Q."/>
            <person name="Liu Y."/>
            <person name="Shao Z."/>
        </authorList>
    </citation>
    <scope>NUCLEOTIDE SEQUENCE [LARGE SCALE GENOMIC DNA]</scope>
    <source>
        <strain evidence="5 6">JCM 15802</strain>
    </source>
</reference>
<dbReference type="GO" id="GO:0003677">
    <property type="term" value="F:DNA binding"/>
    <property type="evidence" value="ECO:0007669"/>
    <property type="project" value="UniProtKB-KW"/>
</dbReference>
<dbReference type="eggNOG" id="COG1725">
    <property type="taxonomic scope" value="Bacteria"/>
</dbReference>
<comment type="caution">
    <text evidence="5">The sequence shown here is derived from an EMBL/GenBank/DDBJ whole genome shotgun (WGS) entry which is preliminary data.</text>
</comment>
<dbReference type="Pfam" id="PF00392">
    <property type="entry name" value="GntR"/>
    <property type="match status" value="1"/>
</dbReference>
<evidence type="ECO:0000313" key="5">
    <source>
        <dbReference type="EMBL" id="KEK18689.1"/>
    </source>
</evidence>
<dbReference type="InterPro" id="IPR000524">
    <property type="entry name" value="Tscrpt_reg_HTH_GntR"/>
</dbReference>
<dbReference type="GO" id="GO:0003700">
    <property type="term" value="F:DNA-binding transcription factor activity"/>
    <property type="evidence" value="ECO:0007669"/>
    <property type="project" value="InterPro"/>
</dbReference>
<dbReference type="AlphaFoldDB" id="A0A073JUG2"/>
<evidence type="ECO:0000259" key="4">
    <source>
        <dbReference type="PROSITE" id="PS50949"/>
    </source>
</evidence>
<name>A0A073JUG2_9BACI</name>
<dbReference type="PANTHER" id="PTHR38445">
    <property type="entry name" value="HTH-TYPE TRANSCRIPTIONAL REPRESSOR YTRA"/>
    <property type="match status" value="1"/>
</dbReference>
<evidence type="ECO:0000256" key="1">
    <source>
        <dbReference type="ARBA" id="ARBA00023015"/>
    </source>
</evidence>
<evidence type="ECO:0000256" key="2">
    <source>
        <dbReference type="ARBA" id="ARBA00023125"/>
    </source>
</evidence>
<protein>
    <submittedName>
        <fullName evidence="5">GntR family transcriptional regulator</fullName>
    </submittedName>
</protein>
<dbReference type="InterPro" id="IPR036390">
    <property type="entry name" value="WH_DNA-bd_sf"/>
</dbReference>
<feature type="domain" description="HTH gntR-type" evidence="4">
    <location>
        <begin position="10"/>
        <end position="78"/>
    </location>
</feature>
<dbReference type="PROSITE" id="PS50949">
    <property type="entry name" value="HTH_GNTR"/>
    <property type="match status" value="1"/>
</dbReference>
<sequence>MLGTAFDNNKPIFLQIKDRVEDQIVNGQLKVDDQVPSTTQLVQFYKINHATVSKGMNLLVESGVIYKKRGVGMFVAEGAKEKLIQKRKDSFLDEYVLPMMQEADKLGISEQELTIFMNQVKGRDNHEA</sequence>
<evidence type="ECO:0000256" key="3">
    <source>
        <dbReference type="ARBA" id="ARBA00023163"/>
    </source>
</evidence>
<keyword evidence="3" id="KW-0804">Transcription</keyword>
<keyword evidence="2" id="KW-0238">DNA-binding</keyword>
<dbReference type="Gene3D" id="1.10.10.10">
    <property type="entry name" value="Winged helix-like DNA-binding domain superfamily/Winged helix DNA-binding domain"/>
    <property type="match status" value="1"/>
</dbReference>
<organism evidence="5 6">
    <name type="scientific">Bacillus manliponensis</name>
    <dbReference type="NCBI Taxonomy" id="574376"/>
    <lineage>
        <taxon>Bacteria</taxon>
        <taxon>Bacillati</taxon>
        <taxon>Bacillota</taxon>
        <taxon>Bacilli</taxon>
        <taxon>Bacillales</taxon>
        <taxon>Bacillaceae</taxon>
        <taxon>Bacillus</taxon>
        <taxon>Bacillus cereus group</taxon>
    </lineage>
</organism>
<dbReference type="CDD" id="cd07377">
    <property type="entry name" value="WHTH_GntR"/>
    <property type="match status" value="1"/>
</dbReference>
<dbReference type="SUPFAM" id="SSF46785">
    <property type="entry name" value="Winged helix' DNA-binding domain"/>
    <property type="match status" value="1"/>
</dbReference>
<dbReference type="SMART" id="SM00345">
    <property type="entry name" value="HTH_GNTR"/>
    <property type="match status" value="1"/>
</dbReference>
<keyword evidence="6" id="KW-1185">Reference proteome</keyword>
<evidence type="ECO:0000313" key="6">
    <source>
        <dbReference type="Proteomes" id="UP000027822"/>
    </source>
</evidence>
<dbReference type="EMBL" id="JOTN01000012">
    <property type="protein sequence ID" value="KEK18689.1"/>
    <property type="molecule type" value="Genomic_DNA"/>
</dbReference>